<reference evidence="1 2" key="1">
    <citation type="submission" date="2018-08" db="EMBL/GenBank/DDBJ databases">
        <title>Chryseobacterium nematophagum: a novel matrix digesting pathogen of nematodes.</title>
        <authorList>
            <person name="Page A."/>
            <person name="Roberts M."/>
            <person name="Felix M.-A."/>
            <person name="Weir W."/>
        </authorList>
    </citation>
    <scope>NUCLEOTIDE SEQUENCE [LARGE SCALE GENOMIC DNA]</scope>
    <source>
        <strain evidence="1 2">JUb275</strain>
    </source>
</reference>
<evidence type="ECO:0000313" key="1">
    <source>
        <dbReference type="EMBL" id="RMZ58414.1"/>
    </source>
</evidence>
<dbReference type="AlphaFoldDB" id="A0A3M7L8S0"/>
<dbReference type="Proteomes" id="UP000267524">
    <property type="component" value="Unassembled WGS sequence"/>
</dbReference>
<keyword evidence="2" id="KW-1185">Reference proteome</keyword>
<protein>
    <submittedName>
        <fullName evidence="1">Uncharacterized protein</fullName>
    </submittedName>
</protein>
<gene>
    <name evidence="1" type="ORF">D1632_12390</name>
</gene>
<organism evidence="1 2">
    <name type="scientific">Chryseobacterium nematophagum</name>
    <dbReference type="NCBI Taxonomy" id="2305228"/>
    <lineage>
        <taxon>Bacteria</taxon>
        <taxon>Pseudomonadati</taxon>
        <taxon>Bacteroidota</taxon>
        <taxon>Flavobacteriia</taxon>
        <taxon>Flavobacteriales</taxon>
        <taxon>Weeksellaceae</taxon>
        <taxon>Chryseobacterium group</taxon>
        <taxon>Chryseobacterium</taxon>
    </lineage>
</organism>
<comment type="caution">
    <text evidence="1">The sequence shown here is derived from an EMBL/GenBank/DDBJ whole genome shotgun (WGS) entry which is preliminary data.</text>
</comment>
<name>A0A3M7L8S0_9FLAO</name>
<proteinExistence type="predicted"/>
<dbReference type="RefSeq" id="WP_122547566.1">
    <property type="nucleotide sequence ID" value="NZ_QWIV01000014.1"/>
</dbReference>
<sequence length="142" mass="16431">MASELEKRGYRKITVYLLDTILRASDPELIKLSPFPSDEKLSEEYEVPINSNSFIRTKNLLWVENMISGEDISTKLKFTKTILLKAMVQGDQDSSEYLQKLVSNNVDKILEYPEQLKIYPVNASHQNLLKEEQVILNIIKKK</sequence>
<evidence type="ECO:0000313" key="2">
    <source>
        <dbReference type="Proteomes" id="UP000267524"/>
    </source>
</evidence>
<dbReference type="EMBL" id="QWIV01000014">
    <property type="protein sequence ID" value="RMZ58414.1"/>
    <property type="molecule type" value="Genomic_DNA"/>
</dbReference>
<accession>A0A3M7L8S0</accession>